<dbReference type="EMBL" id="BTRK01000034">
    <property type="protein sequence ID" value="GMR63248.1"/>
    <property type="molecule type" value="Genomic_DNA"/>
</dbReference>
<reference evidence="3" key="1">
    <citation type="submission" date="2022-10" db="EMBL/GenBank/DDBJ databases">
        <title>Genome assembly of Pristionchus species.</title>
        <authorList>
            <person name="Yoshida K."/>
            <person name="Sommer R.J."/>
        </authorList>
    </citation>
    <scope>NUCLEOTIDE SEQUENCE [LARGE SCALE GENOMIC DNA]</scope>
    <source>
        <strain evidence="3">RS5460</strain>
    </source>
</reference>
<comment type="caution">
    <text evidence="2">The sequence shown here is derived from an EMBL/GenBank/DDBJ whole genome shotgun (WGS) entry which is preliminary data.</text>
</comment>
<evidence type="ECO:0000256" key="1">
    <source>
        <dbReference type="SAM" id="MobiDB-lite"/>
    </source>
</evidence>
<feature type="non-terminal residue" evidence="2">
    <location>
        <position position="1"/>
    </location>
</feature>
<gene>
    <name evidence="2" type="ORF">PMAYCL1PPCAC_33443</name>
</gene>
<dbReference type="Proteomes" id="UP001328107">
    <property type="component" value="Unassembled WGS sequence"/>
</dbReference>
<organism evidence="2 3">
    <name type="scientific">Pristionchus mayeri</name>
    <dbReference type="NCBI Taxonomy" id="1317129"/>
    <lineage>
        <taxon>Eukaryota</taxon>
        <taxon>Metazoa</taxon>
        <taxon>Ecdysozoa</taxon>
        <taxon>Nematoda</taxon>
        <taxon>Chromadorea</taxon>
        <taxon>Rhabditida</taxon>
        <taxon>Rhabditina</taxon>
        <taxon>Diplogasteromorpha</taxon>
        <taxon>Diplogasteroidea</taxon>
        <taxon>Neodiplogasteridae</taxon>
        <taxon>Pristionchus</taxon>
    </lineage>
</organism>
<dbReference type="AlphaFoldDB" id="A0AAN5DH68"/>
<feature type="region of interest" description="Disordered" evidence="1">
    <location>
        <begin position="1"/>
        <end position="23"/>
    </location>
</feature>
<keyword evidence="3" id="KW-1185">Reference proteome</keyword>
<sequence length="301" mass="31410">IRRDSQLSTASTDMERRRRLDHRNSEIQIEEILERVFLDVTSPQTASCDVQIPSRINHSKRIVPPSPVKSRSLTPQSKAKELSSSRPAVKSTIAVKKTSIPKAVKSVPAVPKPAVQSSRPSIAKNSWITLAGASSARPSPSRAASSSATRKSAAAAQKSTMTRTTSKLPQKKIEVNPVRVTEDRVANPLVVECQSEEVSLQAHRVITIPAAKTAKMAVPAAVPPKPQPSNGSAATAAPAVKSLLSGTKKAGSCLVSPSLPSTKSSVAATRGKTAAIASRGGRAAAGATTSSNGMPRGGKRA</sequence>
<proteinExistence type="predicted"/>
<feature type="region of interest" description="Disordered" evidence="1">
    <location>
        <begin position="250"/>
        <end position="301"/>
    </location>
</feature>
<evidence type="ECO:0000313" key="3">
    <source>
        <dbReference type="Proteomes" id="UP001328107"/>
    </source>
</evidence>
<feature type="compositionally biased region" description="Polar residues" evidence="1">
    <location>
        <begin position="258"/>
        <end position="267"/>
    </location>
</feature>
<accession>A0AAN5DH68</accession>
<feature type="compositionally biased region" description="Basic and acidic residues" evidence="1">
    <location>
        <begin position="13"/>
        <end position="23"/>
    </location>
</feature>
<name>A0AAN5DH68_9BILA</name>
<evidence type="ECO:0000313" key="2">
    <source>
        <dbReference type="EMBL" id="GMR63248.1"/>
    </source>
</evidence>
<feature type="region of interest" description="Disordered" evidence="1">
    <location>
        <begin position="132"/>
        <end position="168"/>
    </location>
</feature>
<feature type="region of interest" description="Disordered" evidence="1">
    <location>
        <begin position="60"/>
        <end position="90"/>
    </location>
</feature>
<feature type="compositionally biased region" description="Low complexity" evidence="1">
    <location>
        <begin position="133"/>
        <end position="160"/>
    </location>
</feature>
<protein>
    <submittedName>
        <fullName evidence="2">Uncharacterized protein</fullName>
    </submittedName>
</protein>
<feature type="compositionally biased region" description="Polar residues" evidence="1">
    <location>
        <begin position="1"/>
        <end position="12"/>
    </location>
</feature>
<feature type="compositionally biased region" description="Low complexity" evidence="1">
    <location>
        <begin position="273"/>
        <end position="291"/>
    </location>
</feature>